<proteinExistence type="predicted"/>
<dbReference type="Proteomes" id="UP001642540">
    <property type="component" value="Unassembled WGS sequence"/>
</dbReference>
<sequence length="235" mass="26859">MAILGCRVANRASKRAVDELLTENFGCWRKRQPVTTKMESMIRRIRAQHYVFGSEEIISDFFLHMGQRQYHPNDNPFMKDSISPVLWDSIEYLQDEVLATFLSRFGNYGKNVVFDDGNYALRRPTLQKLIWILAYLPNLKSLTMSDGGIIGTGLEGFLDVAYVPPLESFQELSFEPLPQSITVALEFLRRWKLSMTAVTVGFSNQKLLQPICFLTARFTLSALKCLRSAELVFVS</sequence>
<accession>A0ABP1PUV2</accession>
<name>A0ABP1PUV2_9HEXA</name>
<organism evidence="1 2">
    <name type="scientific">Orchesella dallaii</name>
    <dbReference type="NCBI Taxonomy" id="48710"/>
    <lineage>
        <taxon>Eukaryota</taxon>
        <taxon>Metazoa</taxon>
        <taxon>Ecdysozoa</taxon>
        <taxon>Arthropoda</taxon>
        <taxon>Hexapoda</taxon>
        <taxon>Collembola</taxon>
        <taxon>Entomobryomorpha</taxon>
        <taxon>Entomobryoidea</taxon>
        <taxon>Orchesellidae</taxon>
        <taxon>Orchesellinae</taxon>
        <taxon>Orchesella</taxon>
    </lineage>
</organism>
<comment type="caution">
    <text evidence="1">The sequence shown here is derived from an EMBL/GenBank/DDBJ whole genome shotgun (WGS) entry which is preliminary data.</text>
</comment>
<dbReference type="EMBL" id="CAXLJM020000013">
    <property type="protein sequence ID" value="CAL8078452.1"/>
    <property type="molecule type" value="Genomic_DNA"/>
</dbReference>
<evidence type="ECO:0000313" key="2">
    <source>
        <dbReference type="Proteomes" id="UP001642540"/>
    </source>
</evidence>
<reference evidence="1 2" key="1">
    <citation type="submission" date="2024-08" db="EMBL/GenBank/DDBJ databases">
        <authorList>
            <person name="Cucini C."/>
            <person name="Frati F."/>
        </authorList>
    </citation>
    <scope>NUCLEOTIDE SEQUENCE [LARGE SCALE GENOMIC DNA]</scope>
</reference>
<keyword evidence="2" id="KW-1185">Reference proteome</keyword>
<gene>
    <name evidence="1" type="ORF">ODALV1_LOCUS4100</name>
</gene>
<evidence type="ECO:0000313" key="1">
    <source>
        <dbReference type="EMBL" id="CAL8078452.1"/>
    </source>
</evidence>
<protein>
    <submittedName>
        <fullName evidence="1">Uncharacterized protein</fullName>
    </submittedName>
</protein>